<feature type="transmembrane region" description="Helical" evidence="8">
    <location>
        <begin position="90"/>
        <end position="114"/>
    </location>
</feature>
<dbReference type="GO" id="GO:0052621">
    <property type="term" value="F:diguanylate cyclase activity"/>
    <property type="evidence" value="ECO:0007669"/>
    <property type="project" value="UniProtKB-EC"/>
</dbReference>
<dbReference type="PROSITE" id="PS50887">
    <property type="entry name" value="GGDEF"/>
    <property type="match status" value="1"/>
</dbReference>
<comment type="subcellular location">
    <subcellularLocation>
        <location evidence="1">Cell membrane</location>
        <topology evidence="1">Multi-pass membrane protein</topology>
    </subcellularLocation>
</comment>
<evidence type="ECO:0000256" key="4">
    <source>
        <dbReference type="ARBA" id="ARBA00022692"/>
    </source>
</evidence>
<dbReference type="Pfam" id="PF05231">
    <property type="entry name" value="MASE1"/>
    <property type="match status" value="1"/>
</dbReference>
<dbReference type="GO" id="GO:0005886">
    <property type="term" value="C:plasma membrane"/>
    <property type="evidence" value="ECO:0007669"/>
    <property type="project" value="UniProtKB-SubCell"/>
</dbReference>
<dbReference type="CDD" id="cd01949">
    <property type="entry name" value="GGDEF"/>
    <property type="match status" value="1"/>
</dbReference>
<evidence type="ECO:0000259" key="9">
    <source>
        <dbReference type="PROSITE" id="PS50112"/>
    </source>
</evidence>
<dbReference type="PANTHER" id="PTHR45138">
    <property type="entry name" value="REGULATORY COMPONENTS OF SENSORY TRANSDUCTION SYSTEM"/>
    <property type="match status" value="1"/>
</dbReference>
<feature type="domain" description="PAS" evidence="9">
    <location>
        <begin position="315"/>
        <end position="385"/>
    </location>
</feature>
<dbReference type="NCBIfam" id="TIGR00229">
    <property type="entry name" value="sensory_box"/>
    <property type="match status" value="1"/>
</dbReference>
<dbReference type="InterPro" id="IPR050469">
    <property type="entry name" value="Diguanylate_Cyclase"/>
</dbReference>
<evidence type="ECO:0000256" key="3">
    <source>
        <dbReference type="ARBA" id="ARBA00022475"/>
    </source>
</evidence>
<dbReference type="InterPro" id="IPR013655">
    <property type="entry name" value="PAS_fold_3"/>
</dbReference>
<dbReference type="InterPro" id="IPR035965">
    <property type="entry name" value="PAS-like_dom_sf"/>
</dbReference>
<accession>A0A1N6KVA0</accession>
<dbReference type="Pfam" id="PF08447">
    <property type="entry name" value="PAS_3"/>
    <property type="match status" value="1"/>
</dbReference>
<feature type="transmembrane region" description="Helical" evidence="8">
    <location>
        <begin position="281"/>
        <end position="300"/>
    </location>
</feature>
<dbReference type="Gene3D" id="3.30.450.20">
    <property type="entry name" value="PAS domain"/>
    <property type="match status" value="1"/>
</dbReference>
<keyword evidence="6 8" id="KW-0472">Membrane</keyword>
<keyword evidence="3" id="KW-1003">Cell membrane</keyword>
<evidence type="ECO:0000256" key="7">
    <source>
        <dbReference type="ARBA" id="ARBA00034247"/>
    </source>
</evidence>
<name>A0A1N6KVA0_9BURK</name>
<evidence type="ECO:0000256" key="5">
    <source>
        <dbReference type="ARBA" id="ARBA00022989"/>
    </source>
</evidence>
<dbReference type="SMART" id="SM00267">
    <property type="entry name" value="GGDEF"/>
    <property type="match status" value="1"/>
</dbReference>
<feature type="transmembrane region" description="Helical" evidence="8">
    <location>
        <begin position="169"/>
        <end position="194"/>
    </location>
</feature>
<dbReference type="FunFam" id="3.30.70.270:FF:000001">
    <property type="entry name" value="Diguanylate cyclase domain protein"/>
    <property type="match status" value="1"/>
</dbReference>
<protein>
    <recommendedName>
        <fullName evidence="2">diguanylate cyclase</fullName>
        <ecNumber evidence="2">2.7.7.65</ecNumber>
    </recommendedName>
</protein>
<feature type="transmembrane region" description="Helical" evidence="8">
    <location>
        <begin position="25"/>
        <end position="45"/>
    </location>
</feature>
<evidence type="ECO:0000259" key="11">
    <source>
        <dbReference type="PROSITE" id="PS50887"/>
    </source>
</evidence>
<dbReference type="Pfam" id="PF00990">
    <property type="entry name" value="GGDEF"/>
    <property type="match status" value="1"/>
</dbReference>
<dbReference type="InterPro" id="IPR001610">
    <property type="entry name" value="PAC"/>
</dbReference>
<dbReference type="SUPFAM" id="SSF55073">
    <property type="entry name" value="Nucleotide cyclase"/>
    <property type="match status" value="1"/>
</dbReference>
<dbReference type="SMART" id="SM00086">
    <property type="entry name" value="PAC"/>
    <property type="match status" value="1"/>
</dbReference>
<dbReference type="InterPro" id="IPR000160">
    <property type="entry name" value="GGDEF_dom"/>
</dbReference>
<feature type="transmembrane region" description="Helical" evidence="8">
    <location>
        <begin position="245"/>
        <end position="269"/>
    </location>
</feature>
<dbReference type="PROSITE" id="PS50113">
    <property type="entry name" value="PAC"/>
    <property type="match status" value="1"/>
</dbReference>
<dbReference type="InterPro" id="IPR007895">
    <property type="entry name" value="MASE1"/>
</dbReference>
<dbReference type="InterPro" id="IPR000014">
    <property type="entry name" value="PAS"/>
</dbReference>
<dbReference type="GO" id="GO:1902201">
    <property type="term" value="P:negative regulation of bacterial-type flagellum-dependent cell motility"/>
    <property type="evidence" value="ECO:0007669"/>
    <property type="project" value="TreeGrafter"/>
</dbReference>
<dbReference type="SMART" id="SM00091">
    <property type="entry name" value="PAS"/>
    <property type="match status" value="1"/>
</dbReference>
<dbReference type="Proteomes" id="UP000185151">
    <property type="component" value="Unassembled WGS sequence"/>
</dbReference>
<feature type="transmembrane region" description="Helical" evidence="8">
    <location>
        <begin position="135"/>
        <end position="157"/>
    </location>
</feature>
<evidence type="ECO:0000256" key="8">
    <source>
        <dbReference type="SAM" id="Phobius"/>
    </source>
</evidence>
<dbReference type="EMBL" id="FSRU01000002">
    <property type="protein sequence ID" value="SIO60439.1"/>
    <property type="molecule type" value="Genomic_DNA"/>
</dbReference>
<evidence type="ECO:0000313" key="13">
    <source>
        <dbReference type="Proteomes" id="UP000185151"/>
    </source>
</evidence>
<dbReference type="OrthoDB" id="9813903at2"/>
<dbReference type="InterPro" id="IPR029787">
    <property type="entry name" value="Nucleotide_cyclase"/>
</dbReference>
<keyword evidence="5 8" id="KW-1133">Transmembrane helix</keyword>
<dbReference type="Gene3D" id="3.30.70.270">
    <property type="match status" value="1"/>
</dbReference>
<feature type="domain" description="PAC" evidence="10">
    <location>
        <begin position="388"/>
        <end position="441"/>
    </location>
</feature>
<keyword evidence="13" id="KW-1185">Reference proteome</keyword>
<evidence type="ECO:0000256" key="2">
    <source>
        <dbReference type="ARBA" id="ARBA00012528"/>
    </source>
</evidence>
<dbReference type="EC" id="2.7.7.65" evidence="2"/>
<feature type="domain" description="GGDEF" evidence="11">
    <location>
        <begin position="482"/>
        <end position="618"/>
    </location>
</feature>
<proteinExistence type="predicted"/>
<dbReference type="GO" id="GO:0043709">
    <property type="term" value="P:cell adhesion involved in single-species biofilm formation"/>
    <property type="evidence" value="ECO:0007669"/>
    <property type="project" value="TreeGrafter"/>
</dbReference>
<dbReference type="InterPro" id="IPR043128">
    <property type="entry name" value="Rev_trsase/Diguanyl_cyclase"/>
</dbReference>
<comment type="catalytic activity">
    <reaction evidence="7">
        <text>2 GTP = 3',3'-c-di-GMP + 2 diphosphate</text>
        <dbReference type="Rhea" id="RHEA:24898"/>
        <dbReference type="ChEBI" id="CHEBI:33019"/>
        <dbReference type="ChEBI" id="CHEBI:37565"/>
        <dbReference type="ChEBI" id="CHEBI:58805"/>
        <dbReference type="EC" id="2.7.7.65"/>
    </reaction>
</comment>
<evidence type="ECO:0000256" key="1">
    <source>
        <dbReference type="ARBA" id="ARBA00004651"/>
    </source>
</evidence>
<dbReference type="PROSITE" id="PS50112">
    <property type="entry name" value="PAS"/>
    <property type="match status" value="1"/>
</dbReference>
<gene>
    <name evidence="12" type="ORF">SAMN05444165_4869</name>
</gene>
<dbReference type="NCBIfam" id="TIGR00254">
    <property type="entry name" value="GGDEF"/>
    <property type="match status" value="1"/>
</dbReference>
<dbReference type="AlphaFoldDB" id="A0A1N6KVA0"/>
<evidence type="ECO:0000313" key="12">
    <source>
        <dbReference type="EMBL" id="SIO60439.1"/>
    </source>
</evidence>
<keyword evidence="4 8" id="KW-0812">Transmembrane</keyword>
<dbReference type="CDD" id="cd00130">
    <property type="entry name" value="PAS"/>
    <property type="match status" value="1"/>
</dbReference>
<feature type="transmembrane region" description="Helical" evidence="8">
    <location>
        <begin position="52"/>
        <end position="70"/>
    </location>
</feature>
<dbReference type="PANTHER" id="PTHR45138:SF9">
    <property type="entry name" value="DIGUANYLATE CYCLASE DGCM-RELATED"/>
    <property type="match status" value="1"/>
</dbReference>
<evidence type="ECO:0000256" key="6">
    <source>
        <dbReference type="ARBA" id="ARBA00023136"/>
    </source>
</evidence>
<dbReference type="SUPFAM" id="SSF55785">
    <property type="entry name" value="PYP-like sensor domain (PAS domain)"/>
    <property type="match status" value="1"/>
</dbReference>
<evidence type="ECO:0000259" key="10">
    <source>
        <dbReference type="PROSITE" id="PS50113"/>
    </source>
</evidence>
<feature type="transmembrane region" description="Helical" evidence="8">
    <location>
        <begin position="206"/>
        <end position="225"/>
    </location>
</feature>
<sequence>MHLNSYKFPEHVTMDIASGRWSNPLLSVLLAFAATTLACVVSLALKSMDQEISPIWLVDAVLLAQMMVARPHQRYGVFVGGVLGNFSTRLFVSHDLVGALCFSFADLVGVVIALRFAPRISTVAELIRPKPLIRFLVGGVVFSTFVSGLVAVTLQGAPEGSSRLPSMTTWFIAHALGCAIFTPAAVAFWTGELANLARVDQRGKNGVLLLLVCVVTIGVFGQRQFHLLYWVLPPIALLAFRAELAAVLLGVLLCQAIAMWFTVHGLGPFWIEPFVRMQDRIFALQLYYMAVLLIALPISASQAQRNRLIARLGDGERRYRVLAENASDIVMSMGLEGRLTYVSPRVTPALGYAPDDLIGMYYPELVLPDDRAALTMAIESVMRGAIEAFQDSRWRRPDGQVVWMKTSLRLLIDPFSSKPEALMATVRDITESKVAEQRLADERKELQALAFRDGLTGLFNRRYFDRELERQWRKEARALSLSHVAVIMIDIDAYKDYNDHFGHQGGDECLRTVAQAIASVARRPTDMVARYGGEEFALILRDTDEQGAMKVAEGIRTAIESLRLPHPASRAGIVTVSAGVAVQRAGEDGDGNGLVAAADRALYAAKQQGRNRTCTADTDCADQGAP</sequence>
<reference evidence="12 13" key="1">
    <citation type="submission" date="2016-11" db="EMBL/GenBank/DDBJ databases">
        <authorList>
            <person name="Jaros S."/>
            <person name="Januszkiewicz K."/>
            <person name="Wedrychowicz H."/>
        </authorList>
    </citation>
    <scope>NUCLEOTIDE SEQUENCE [LARGE SCALE GENOMIC DNA]</scope>
    <source>
        <strain evidence="12 13">GAS95</strain>
    </source>
</reference>
<dbReference type="InterPro" id="IPR000700">
    <property type="entry name" value="PAS-assoc_C"/>
</dbReference>
<organism evidence="12 13">
    <name type="scientific">Paraburkholderia phenazinium</name>
    <dbReference type="NCBI Taxonomy" id="60549"/>
    <lineage>
        <taxon>Bacteria</taxon>
        <taxon>Pseudomonadati</taxon>
        <taxon>Pseudomonadota</taxon>
        <taxon>Betaproteobacteria</taxon>
        <taxon>Burkholderiales</taxon>
        <taxon>Burkholderiaceae</taxon>
        <taxon>Paraburkholderia</taxon>
    </lineage>
</organism>